<protein>
    <submittedName>
        <fullName evidence="1">Uncharacterized protein</fullName>
    </submittedName>
</protein>
<dbReference type="EMBL" id="CP020442">
    <property type="protein sequence ID" value="ARC37983.1"/>
    <property type="molecule type" value="Genomic_DNA"/>
</dbReference>
<keyword evidence="2" id="KW-1185">Reference proteome</keyword>
<dbReference type="Proteomes" id="UP000191257">
    <property type="component" value="Chromosome"/>
</dbReference>
<reference evidence="1" key="1">
    <citation type="submission" date="2017-12" db="EMBL/GenBank/DDBJ databases">
        <title>FDA dAtabase for Regulatory Grade micrObial Sequences (FDA-ARGOS): Supporting development and validation of Infectious Disease Dx tests.</title>
        <authorList>
            <person name="Campos J."/>
            <person name="Goldberg B."/>
            <person name="Tallon L."/>
            <person name="Sadzewicz L."/>
            <person name="Sengamalay N."/>
            <person name="Ott S."/>
            <person name="Godinez A."/>
            <person name="Nagaraj S."/>
            <person name="Vyas G."/>
            <person name="Aluvathingal J."/>
            <person name="Nadendla S."/>
            <person name="Geyer C."/>
            <person name="Nandy P."/>
            <person name="Hobson J."/>
            <person name="Sichtig H."/>
        </authorList>
    </citation>
    <scope>NUCLEOTIDE SEQUENCE</scope>
    <source>
        <strain evidence="1">FDAARGOS_252</strain>
    </source>
</reference>
<accession>A0A1V0GVS9</accession>
<evidence type="ECO:0000313" key="2">
    <source>
        <dbReference type="Proteomes" id="UP000191257"/>
    </source>
</evidence>
<dbReference type="AlphaFoldDB" id="A0A1V0GVS9"/>
<organism evidence="1 2">
    <name type="scientific">Paracoccus yeei</name>
    <dbReference type="NCBI Taxonomy" id="147645"/>
    <lineage>
        <taxon>Bacteria</taxon>
        <taxon>Pseudomonadati</taxon>
        <taxon>Pseudomonadota</taxon>
        <taxon>Alphaproteobacteria</taxon>
        <taxon>Rhodobacterales</taxon>
        <taxon>Paracoccaceae</taxon>
        <taxon>Paracoccus</taxon>
    </lineage>
</organism>
<evidence type="ECO:0000313" key="1">
    <source>
        <dbReference type="EMBL" id="ARC37983.1"/>
    </source>
</evidence>
<name>A0A1V0GVS9_9RHOB</name>
<dbReference type="KEGG" id="pye:A6J80_17935"/>
<dbReference type="STRING" id="147645.A6J80_17935"/>
<proteinExistence type="predicted"/>
<gene>
    <name evidence="1" type="ORF">A6J80_17935</name>
</gene>
<sequence length="96" mass="10516">MGNGMTIISHRRGGRRIYNFEPEDENGQPVDTFGVTGELRVQIGTTCVPLPIDADMDVDLQPLDCPAGDYPASIYLDWGQGLEFEGEVIIRVSEGC</sequence>